<protein>
    <submittedName>
        <fullName evidence="2">NEDD4 binding protein 2 like 2</fullName>
    </submittedName>
</protein>
<dbReference type="ExpressionAtlas" id="A0A6I8PL40">
    <property type="expression patterns" value="baseline and differential"/>
</dbReference>
<dbReference type="Ensembl" id="ENST00000674272.1">
    <property type="protein sequence ID" value="ENSP00000501358.1"/>
    <property type="gene ID" value="ENSG00000244754.10"/>
</dbReference>
<keyword evidence="3" id="KW-1185">Reference proteome</keyword>
<reference evidence="2" key="4">
    <citation type="submission" date="2025-08" db="UniProtKB">
        <authorList>
            <consortium name="Ensembl"/>
        </authorList>
    </citation>
    <scope>IDENTIFICATION</scope>
</reference>
<sequence>MSYGEIEEFCLVRIVMALCSALMTIFTIKMGTGIMLINLVMPMTGTRTEQNKLSIREDLQL</sequence>
<keyword evidence="1" id="KW-1133">Transmembrane helix</keyword>
<reference evidence="2 3" key="2">
    <citation type="journal article" date="2004" name="Nature">
        <title>The DNA sequence and analysis of human chromosome 13.</title>
        <authorList>
            <person name="Dunham A."/>
            <person name="Matthews L.H."/>
            <person name="Burton J."/>
            <person name="Ashurst J.L."/>
            <person name="Howe K.L."/>
            <person name="Ashcroft K.J."/>
            <person name="Beare D.M."/>
            <person name="Burford D.C."/>
            <person name="Hunt S.E."/>
            <person name="Griffiths-Jones S."/>
            <person name="Jones M.C."/>
            <person name="Keenan S.J."/>
            <person name="Oliver K."/>
            <person name="Scott C.E."/>
            <person name="Ainscough R."/>
            <person name="Almeida J.P."/>
            <person name="Ambrose K.D."/>
            <person name="Andrews D.T."/>
            <person name="Ashwell R.I."/>
            <person name="Babbage A.K."/>
            <person name="Bagguley C.L."/>
            <person name="Bailey J."/>
            <person name="Bannerjee R."/>
            <person name="Barlow K.F."/>
            <person name="Bates K."/>
            <person name="Beasley H."/>
            <person name="Bird C.P."/>
            <person name="Bray-Allen S."/>
            <person name="Brown A.J."/>
            <person name="Brown J.Y."/>
            <person name="Burrill W."/>
            <person name="Carder C."/>
            <person name="Carter N.P."/>
            <person name="Chapman J.C."/>
            <person name="Clamp M.E."/>
            <person name="Clark S.Y."/>
            <person name="Clarke G."/>
            <person name="Clee C.M."/>
            <person name="Clegg S.C."/>
            <person name="Cobley V."/>
            <person name="Collins J.E."/>
            <person name="Corby N."/>
            <person name="Coville G.J."/>
            <person name="Deloukas P."/>
            <person name="Dhami P."/>
            <person name="Dunham I."/>
            <person name="Dunn M."/>
            <person name="Earthrowl M.E."/>
            <person name="Ellington A.G."/>
            <person name="Faulkner L."/>
            <person name="Frankish A.G."/>
            <person name="Frankland J."/>
            <person name="French L."/>
            <person name="Garner P."/>
            <person name="Garnett J."/>
            <person name="Gilbert J.G."/>
            <person name="Gilson C.J."/>
            <person name="Ghori J."/>
            <person name="Grafham D.V."/>
            <person name="Gribble S.M."/>
            <person name="Griffiths C."/>
            <person name="Hall R.E."/>
            <person name="Hammond S."/>
            <person name="Harley J.L."/>
            <person name="Hart E.A."/>
            <person name="Heath P.D."/>
            <person name="Howden P.J."/>
            <person name="Huckle E.J."/>
            <person name="Hunt P.J."/>
            <person name="Hunt A.R."/>
            <person name="Johnson C."/>
            <person name="Johnson D."/>
            <person name="Kay M."/>
            <person name="Kimberley A.M."/>
            <person name="King A."/>
            <person name="Laird G.K."/>
            <person name="Langford C.J."/>
            <person name="Lawlor S."/>
            <person name="Leongamornlert D.A."/>
            <person name="Lloyd D.M."/>
            <person name="Lloyd C."/>
            <person name="Loveland J.E."/>
            <person name="Lovell J."/>
            <person name="Martin S."/>
            <person name="Mashreghi-Mohammadi M."/>
            <person name="McLaren S.J."/>
            <person name="McMurray A."/>
            <person name="Milne S."/>
            <person name="Moore M.J."/>
            <person name="Nickerson T."/>
            <person name="Palmer S.A."/>
            <person name="Pearce A.V."/>
            <person name="Peck A.I."/>
            <person name="Pelan S."/>
            <person name="Phillimore B."/>
            <person name="Porter K.M."/>
            <person name="Rice C.M."/>
            <person name="Searle S."/>
            <person name="Sehra H.K."/>
            <person name="Shownkeen R."/>
            <person name="Skuce C.D."/>
            <person name="Smith M."/>
            <person name="Steward C.A."/>
            <person name="Sycamore N."/>
            <person name="Tester J."/>
            <person name="Thomas D.W."/>
            <person name="Tracey A."/>
            <person name="Tromans A."/>
            <person name="Tubby B."/>
            <person name="Wall M."/>
            <person name="Wallis J.M."/>
            <person name="West A.P."/>
            <person name="Whitehead S.L."/>
            <person name="Willey D.L."/>
            <person name="Wilming L."/>
            <person name="Wray P.W."/>
            <person name="Wright M.W."/>
            <person name="Young L."/>
            <person name="Coulson A."/>
            <person name="Durbin R."/>
            <person name="Hubbard T."/>
            <person name="Sulston J.E."/>
            <person name="Beck S."/>
            <person name="Bentley D.R."/>
            <person name="Rogers J."/>
            <person name="Ross M.T."/>
        </authorList>
    </citation>
    <scope>NUCLEOTIDE SEQUENCE [LARGE SCALE GENOMIC DNA]</scope>
</reference>
<dbReference type="EMBL" id="AL353665">
    <property type="status" value="NOT_ANNOTATED_CDS"/>
    <property type="molecule type" value="Genomic_DNA"/>
</dbReference>
<keyword evidence="1" id="KW-0472">Membrane</keyword>
<dbReference type="OrthoDB" id="3231855at2759"/>
<evidence type="ECO:0000256" key="1">
    <source>
        <dbReference type="SAM" id="Phobius"/>
    </source>
</evidence>
<evidence type="ECO:0000313" key="3">
    <source>
        <dbReference type="Proteomes" id="UP000005640"/>
    </source>
</evidence>
<dbReference type="Bgee" id="ENSG00000244754">
    <property type="expression patterns" value="Expressed in calcaneal tendon and 201 other cell types or tissues"/>
</dbReference>
<dbReference type="EMBL" id="AL137247">
    <property type="status" value="NOT_ANNOTATED_CDS"/>
    <property type="molecule type" value="Genomic_DNA"/>
</dbReference>
<reference evidence="2" key="5">
    <citation type="submission" date="2025-09" db="UniProtKB">
        <authorList>
            <consortium name="Ensembl"/>
        </authorList>
    </citation>
    <scope>IDENTIFICATION</scope>
</reference>
<evidence type="ECO:0000313" key="2">
    <source>
        <dbReference type="Ensembl" id="ENSP00000501358.1"/>
    </source>
</evidence>
<reference evidence="2 3" key="3">
    <citation type="journal article" date="2004" name="Nature">
        <title>Finishing the euchromatic sequence of the human genome.</title>
        <authorList>
            <consortium name="International Human Genome Sequencing Consortium"/>
        </authorList>
    </citation>
    <scope>NUCLEOTIDE SEQUENCE [LARGE SCALE GENOMIC DNA]</scope>
</reference>
<name>A0A6I8PL40_HUMAN</name>
<dbReference type="AlphaFoldDB" id="A0A6I8PL40"/>
<keyword evidence="1" id="KW-0812">Transmembrane</keyword>
<feature type="transmembrane region" description="Helical" evidence="1">
    <location>
        <begin position="12"/>
        <end position="37"/>
    </location>
</feature>
<proteinExistence type="predicted"/>
<dbReference type="Ensembl" id="ENST00000674272.1">
    <property type="protein sequence ID" value="ENSP00000501358.1"/>
    <property type="gene ID" value="ENSG00000244754.9"/>
</dbReference>
<organism evidence="2 3">
    <name type="scientific">Homo sapiens</name>
    <name type="common">Human</name>
    <dbReference type="NCBI Taxonomy" id="9606"/>
    <lineage>
        <taxon>Eukaryota</taxon>
        <taxon>Metazoa</taxon>
        <taxon>Chordata</taxon>
        <taxon>Craniata</taxon>
        <taxon>Vertebrata</taxon>
        <taxon>Euteleostomi</taxon>
        <taxon>Mammalia</taxon>
        <taxon>Eutheria</taxon>
        <taxon>Euarchontoglires</taxon>
        <taxon>Primates</taxon>
        <taxon>Haplorrhini</taxon>
        <taxon>Catarrhini</taxon>
        <taxon>Hominidae</taxon>
        <taxon>Homo</taxon>
    </lineage>
</organism>
<gene>
    <name evidence="2" type="primary">N4BP2L2</name>
</gene>
<dbReference type="GeneTree" id="ENSGT00940000161440"/>
<dbReference type="OpenTargets" id="ENSG00000244754"/>
<dbReference type="Proteomes" id="UP000005640">
    <property type="component" value="Chromosome 13"/>
</dbReference>
<dbReference type="HGNC" id="HGNC:26916">
    <property type="gene designation" value="N4BP2L2"/>
</dbReference>
<accession>A0A6I8PL40</accession>
<reference evidence="2 3" key="1">
    <citation type="journal article" date="2001" name="Nature">
        <title>Initial sequencing and analysis of the human genome.</title>
        <authorList>
            <consortium name="International Human Genome Sequencing Consortium"/>
            <person name="Lander E.S."/>
            <person name="Linton L.M."/>
            <person name="Birren B."/>
            <person name="Nusbaum C."/>
            <person name="Zody M.C."/>
            <person name="Baldwin J."/>
            <person name="Devon K."/>
            <person name="Dewar K."/>
            <person name="Doyle M."/>
            <person name="FitzHugh W."/>
            <person name="Funke R."/>
            <person name="Gage D."/>
            <person name="Harris K."/>
            <person name="Heaford A."/>
            <person name="Howland J."/>
            <person name="Kann L."/>
            <person name="Lehoczky J."/>
            <person name="LeVine R."/>
            <person name="McEwan P."/>
            <person name="McKernan K."/>
            <person name="Meldrim J."/>
            <person name="Mesirov J.P."/>
            <person name="Miranda C."/>
            <person name="Morris W."/>
            <person name="Naylor J."/>
            <person name="Raymond C."/>
            <person name="Rosetti M."/>
            <person name="Santos R."/>
            <person name="Sheridan A."/>
            <person name="Sougnez C."/>
            <person name="Stange-Thomann N."/>
            <person name="Stojanovic N."/>
            <person name="Subramanian A."/>
            <person name="Wyman D."/>
            <person name="Rogers J."/>
            <person name="Sulston J."/>
            <person name="Ainscough R."/>
            <person name="Beck S."/>
            <person name="Bentley D."/>
            <person name="Burton J."/>
            <person name="Clee C."/>
            <person name="Carter N."/>
            <person name="Coulson A."/>
            <person name="Deadman R."/>
            <person name="Deloukas P."/>
            <person name="Dunham A."/>
            <person name="Dunham I."/>
            <person name="Durbin R."/>
            <person name="French L."/>
            <person name="Grafham D."/>
            <person name="Gregory S."/>
            <person name="Hubbard T."/>
            <person name="Humphray S."/>
            <person name="Hunt A."/>
            <person name="Jones M."/>
            <person name="Lloyd C."/>
            <person name="McMurray A."/>
            <person name="Matthews L."/>
            <person name="Mercer S."/>
            <person name="Milne S."/>
            <person name="Mullikin J.C."/>
            <person name="Mungall A."/>
            <person name="Plumb R."/>
            <person name="Ross M."/>
            <person name="Shownkeen R."/>
            <person name="Sims S."/>
            <person name="Waterston R.H."/>
            <person name="Wilson R.K."/>
            <person name="Hillier L.W."/>
            <person name="McPherson J.D."/>
            <person name="Marra M.A."/>
            <person name="Mardis E.R."/>
            <person name="Fulton L.A."/>
            <person name="Chinwalla A.T."/>
            <person name="Pepin K.H."/>
            <person name="Gish W.R."/>
            <person name="Chissoe S.L."/>
            <person name="Wendl M.C."/>
            <person name="Delehaunty K.D."/>
            <person name="Miner T.L."/>
            <person name="Delehaunty A."/>
            <person name="Kramer J.B."/>
            <person name="Cook L.L."/>
            <person name="Fulton R.S."/>
            <person name="Johnson D.L."/>
            <person name="Minx P.J."/>
            <person name="Clifton S.W."/>
            <person name="Hawkins T."/>
            <person name="Branscomb E."/>
            <person name="Predki P."/>
            <person name="Richardson P."/>
            <person name="Wenning S."/>
            <person name="Slezak T."/>
            <person name="Doggett N."/>
            <person name="Cheng J.F."/>
            <person name="Olsen A."/>
            <person name="Lucas S."/>
            <person name="Elkin C."/>
            <person name="Uberbacher E."/>
            <person name="Frazier M."/>
            <person name="Gibbs R.A."/>
            <person name="Muzny D.M."/>
            <person name="Scherer S.E."/>
            <person name="Bouck J.B."/>
            <person name="Sodergren E.J."/>
            <person name="Worley K.C."/>
            <person name="Rives C.M."/>
            <person name="Gorrell J.H."/>
            <person name="Metzker M.L."/>
            <person name="Naylor S.L."/>
            <person name="Kucherlapati R.S."/>
            <person name="Nelson D.L."/>
            <person name="Weinstock G.M."/>
            <person name="Sakaki Y."/>
            <person name="Fujiyama A."/>
            <person name="Hattori M."/>
            <person name="Yada T."/>
            <person name="Toyoda A."/>
            <person name="Itoh T."/>
            <person name="Kawagoe C."/>
            <person name="Watanabe H."/>
            <person name="Totoki Y."/>
            <person name="Taylor T."/>
            <person name="Weissenbach J."/>
            <person name="Heilig R."/>
            <person name="Saurin W."/>
            <person name="Artiguenave F."/>
            <person name="Brottier P."/>
            <person name="Bruls T."/>
            <person name="Pelletier E."/>
            <person name="Robert C."/>
            <person name="Wincker P."/>
            <person name="Smith D.R."/>
            <person name="Doucette-Stamm L."/>
            <person name="Rubenfield M."/>
            <person name="Weinstock K."/>
            <person name="Lee H.M."/>
            <person name="Dubois J."/>
            <person name="Rosenthal A."/>
            <person name="Platzer M."/>
            <person name="Nyakatura G."/>
            <person name="Taudien S."/>
            <person name="Rump A."/>
            <person name="Yang H."/>
            <person name="Yu J."/>
            <person name="Wang J."/>
            <person name="Huang G."/>
            <person name="Gu J."/>
            <person name="Hood L."/>
            <person name="Rowen L."/>
            <person name="Madan A."/>
            <person name="Qin S."/>
            <person name="Davis R.W."/>
            <person name="Federspiel N.A."/>
            <person name="Abola A.P."/>
            <person name="Proctor M.J."/>
            <person name="Myers R.M."/>
            <person name="Schmutz J."/>
            <person name="Dickson M."/>
            <person name="Grimwood J."/>
            <person name="Cox D.R."/>
            <person name="Olson M.V."/>
            <person name="Kaul R."/>
            <person name="Raymond C."/>
            <person name="Shimizu N."/>
            <person name="Kawasaki K."/>
            <person name="Minoshima S."/>
            <person name="Evans G.A."/>
            <person name="Athanasiou M."/>
            <person name="Schultz R."/>
            <person name="Roe B.A."/>
            <person name="Chen F."/>
            <person name="Pan H."/>
            <person name="Ramser J."/>
            <person name="Lehrach H."/>
            <person name="Reinhardt R."/>
            <person name="McCombie W.R."/>
            <person name="de la Bastide M."/>
            <person name="Dedhia N."/>
            <person name="Blocker H."/>
            <person name="Hornischer K."/>
            <person name="Nordsiek G."/>
            <person name="Agarwala R."/>
            <person name="Aravind L."/>
            <person name="Bailey J.A."/>
            <person name="Bateman A."/>
            <person name="Batzoglou S."/>
            <person name="Birney E."/>
            <person name="Bork P."/>
            <person name="Brown D.G."/>
            <person name="Burge C.B."/>
            <person name="Cerutti L."/>
            <person name="Chen H.C."/>
            <person name="Church D."/>
            <person name="Clamp M."/>
            <person name="Copley R.R."/>
            <person name="Doerks T."/>
            <person name="Eddy S.R."/>
            <person name="Eichler E.E."/>
            <person name="Furey T.S."/>
            <person name="Galagan J."/>
            <person name="Gilbert J.G."/>
            <person name="Harmon C."/>
            <person name="Hayashizaki Y."/>
            <person name="Haussler D."/>
            <person name="Hermjakob H."/>
            <person name="Hokamp K."/>
            <person name="Jang W."/>
            <person name="Johnson L.S."/>
            <person name="Jones T.A."/>
            <person name="Kasif S."/>
            <person name="Kaspryzk A."/>
            <person name="Kennedy S."/>
            <person name="Kent W.J."/>
            <person name="Kitts P."/>
            <person name="Koonin E.V."/>
            <person name="Korf I."/>
            <person name="Kulp D."/>
            <person name="Lancet D."/>
            <person name="Lowe T.M."/>
            <person name="McLysaght A."/>
            <person name="Mikkelsen T."/>
            <person name="Moran J.V."/>
            <person name="Mulder N."/>
            <person name="Pollara V.J."/>
            <person name="Ponting C.P."/>
            <person name="Schuler G."/>
            <person name="Schultz J."/>
            <person name="Slater G."/>
            <person name="Smit A.F."/>
            <person name="Stupka E."/>
            <person name="Szustakowski J."/>
            <person name="Thierry-Mieg D."/>
            <person name="Thierry-Mieg J."/>
            <person name="Wagner L."/>
            <person name="Wallis J."/>
            <person name="Wheeler R."/>
            <person name="Williams A."/>
            <person name="Wolf Y.I."/>
            <person name="Wolfe K.H."/>
            <person name="Yang S.P."/>
            <person name="Yeh R.F."/>
            <person name="Collins F."/>
            <person name="Guyer M.S."/>
            <person name="Peterson J."/>
            <person name="Felsenfeld A."/>
            <person name="Wetterstrand K.A."/>
            <person name="Patrinos A."/>
            <person name="Morgan M.J."/>
            <person name="de Jong P."/>
            <person name="Catanese J.J."/>
            <person name="Osoegawa K."/>
            <person name="Shizuya H."/>
            <person name="Choi S."/>
            <person name="Chen Y.J."/>
        </authorList>
    </citation>
    <scope>NUCLEOTIDE SEQUENCE [LARGE SCALE GENOMIC DNA]</scope>
</reference>